<dbReference type="RefSeq" id="WP_377926753.1">
    <property type="nucleotide sequence ID" value="NZ_JBHUEM010000003.1"/>
</dbReference>
<dbReference type="Proteomes" id="UP001597214">
    <property type="component" value="Unassembled WGS sequence"/>
</dbReference>
<sequence>MKKWITVLISMVLLMSCARKEELEVSQKDHSEKEQSIVKKEEPPLMATVPLLTINNQMYISLEELSNFVKLDATYDATNQTLSMLYTGHPYFFIFDVPVFQKGIDFFPMERSDFNVVDEKPYLSIQFIQSELQLPITVHENNVMIALNNNSNDIEAITLPKKPTTVEEVTTILSVLQNPIIGAQVSTKDSHLPGAPRSYRNGYHEGMDFYGYSSGVTINRETPIYAMGEGTVIRADHDYESYPSEEARNEDLSKSWNQPITPEYILDKLRGRQVWIRYPGGILARFSHLDRIPEDIQVGDTVDSEKIVGYVGNSGTSGEVKKDDSELHLHLDILIYGELFWEGLNSSQVREILTNVFE</sequence>
<name>A0ABW4LKB3_9BACI</name>
<evidence type="ECO:0000313" key="1">
    <source>
        <dbReference type="EMBL" id="MFD1735650.1"/>
    </source>
</evidence>
<evidence type="ECO:0000313" key="2">
    <source>
        <dbReference type="Proteomes" id="UP001597214"/>
    </source>
</evidence>
<dbReference type="Gene3D" id="2.70.70.10">
    <property type="entry name" value="Glucose Permease (Domain IIA)"/>
    <property type="match status" value="1"/>
</dbReference>
<dbReference type="PANTHER" id="PTHR21666">
    <property type="entry name" value="PEPTIDASE-RELATED"/>
    <property type="match status" value="1"/>
</dbReference>
<dbReference type="EMBL" id="JBHUEM010000003">
    <property type="protein sequence ID" value="MFD1735650.1"/>
    <property type="molecule type" value="Genomic_DNA"/>
</dbReference>
<dbReference type="EC" id="3.4.24.-" evidence="1"/>
<keyword evidence="2" id="KW-1185">Reference proteome</keyword>
<dbReference type="InterPro" id="IPR011055">
    <property type="entry name" value="Dup_hybrid_motif"/>
</dbReference>
<organism evidence="1 2">
    <name type="scientific">Bacillus salitolerans</name>
    <dbReference type="NCBI Taxonomy" id="1437434"/>
    <lineage>
        <taxon>Bacteria</taxon>
        <taxon>Bacillati</taxon>
        <taxon>Bacillota</taxon>
        <taxon>Bacilli</taxon>
        <taxon>Bacillales</taxon>
        <taxon>Bacillaceae</taxon>
        <taxon>Bacillus</taxon>
    </lineage>
</organism>
<dbReference type="SUPFAM" id="SSF51261">
    <property type="entry name" value="Duplicated hybrid motif"/>
    <property type="match status" value="1"/>
</dbReference>
<comment type="caution">
    <text evidence="1">The sequence shown here is derived from an EMBL/GenBank/DDBJ whole genome shotgun (WGS) entry which is preliminary data.</text>
</comment>
<dbReference type="InterPro" id="IPR050570">
    <property type="entry name" value="Cell_wall_metabolism_enzyme"/>
</dbReference>
<gene>
    <name evidence="1" type="ORF">ACFSCX_03645</name>
</gene>
<protein>
    <submittedName>
        <fullName evidence="1">M23 family metallopeptidase</fullName>
        <ecNumber evidence="1">3.4.24.-</ecNumber>
    </submittedName>
</protein>
<dbReference type="CDD" id="cd12797">
    <property type="entry name" value="M23_peptidase"/>
    <property type="match status" value="1"/>
</dbReference>
<reference evidence="2" key="1">
    <citation type="journal article" date="2019" name="Int. J. Syst. Evol. Microbiol.">
        <title>The Global Catalogue of Microorganisms (GCM) 10K type strain sequencing project: providing services to taxonomists for standard genome sequencing and annotation.</title>
        <authorList>
            <consortium name="The Broad Institute Genomics Platform"/>
            <consortium name="The Broad Institute Genome Sequencing Center for Infectious Disease"/>
            <person name="Wu L."/>
            <person name="Ma J."/>
        </authorList>
    </citation>
    <scope>NUCLEOTIDE SEQUENCE [LARGE SCALE GENOMIC DNA]</scope>
    <source>
        <strain evidence="2">CCUG 49339</strain>
    </source>
</reference>
<proteinExistence type="predicted"/>
<dbReference type="GO" id="GO:0016787">
    <property type="term" value="F:hydrolase activity"/>
    <property type="evidence" value="ECO:0007669"/>
    <property type="project" value="UniProtKB-KW"/>
</dbReference>
<keyword evidence="1" id="KW-0378">Hydrolase</keyword>
<dbReference type="PROSITE" id="PS51257">
    <property type="entry name" value="PROKAR_LIPOPROTEIN"/>
    <property type="match status" value="1"/>
</dbReference>
<accession>A0ABW4LKB3</accession>
<dbReference type="PANTHER" id="PTHR21666:SF270">
    <property type="entry name" value="MUREIN HYDROLASE ACTIVATOR ENVC"/>
    <property type="match status" value="1"/>
</dbReference>